<dbReference type="PANTHER" id="PTHR11955">
    <property type="entry name" value="FATTY ACID BINDING PROTEIN"/>
    <property type="match status" value="1"/>
</dbReference>
<keyword evidence="6" id="KW-1185">Reference proteome</keyword>
<proteinExistence type="inferred from homology"/>
<name>A0A814P349_ADIRI</name>
<dbReference type="EMBL" id="CAJNOJ010000062">
    <property type="protein sequence ID" value="CAF1003053.1"/>
    <property type="molecule type" value="Genomic_DNA"/>
</dbReference>
<comment type="similarity">
    <text evidence="1">Belongs to the calycin superfamily. Fatty-acid binding protein (FABP) family.</text>
</comment>
<dbReference type="InterPro" id="IPR000463">
    <property type="entry name" value="Fatty_acid-bd"/>
</dbReference>
<dbReference type="PRINTS" id="PR00178">
    <property type="entry name" value="FATTYACIDBP"/>
</dbReference>
<dbReference type="OrthoDB" id="412780at2759"/>
<organism evidence="5 6">
    <name type="scientific">Adineta ricciae</name>
    <name type="common">Rotifer</name>
    <dbReference type="NCBI Taxonomy" id="249248"/>
    <lineage>
        <taxon>Eukaryota</taxon>
        <taxon>Metazoa</taxon>
        <taxon>Spiralia</taxon>
        <taxon>Gnathifera</taxon>
        <taxon>Rotifera</taxon>
        <taxon>Eurotatoria</taxon>
        <taxon>Bdelloidea</taxon>
        <taxon>Adinetida</taxon>
        <taxon>Adinetidae</taxon>
        <taxon>Adineta</taxon>
    </lineage>
</organism>
<dbReference type="InterPro" id="IPR031259">
    <property type="entry name" value="ILBP"/>
</dbReference>
<feature type="domain" description="Lipocalin/cytosolic fatty-acid binding" evidence="3">
    <location>
        <begin position="11"/>
        <end position="119"/>
    </location>
</feature>
<dbReference type="Gene3D" id="2.40.128.20">
    <property type="match status" value="1"/>
</dbReference>
<evidence type="ECO:0000313" key="4">
    <source>
        <dbReference type="EMBL" id="CAF1003053.1"/>
    </source>
</evidence>
<dbReference type="AlphaFoldDB" id="A0A814P349"/>
<evidence type="ECO:0000256" key="2">
    <source>
        <dbReference type="ARBA" id="ARBA00023121"/>
    </source>
</evidence>
<sequence>MDSSGVQGLKGSWDYVDGENFDEYMKELGVGWALRMTAKGIKPRIIISEAGGKWTLRTESAIKTVTYDFTPGQEFDETTPDGREVKSTINFEGNKWVHTSIDKSGKKSVVTRYVDDKGQHMIEMECGSVKARRWYKRAE</sequence>
<evidence type="ECO:0000259" key="3">
    <source>
        <dbReference type="Pfam" id="PF00061"/>
    </source>
</evidence>
<evidence type="ECO:0000256" key="1">
    <source>
        <dbReference type="ARBA" id="ARBA00008390"/>
    </source>
</evidence>
<dbReference type="Proteomes" id="UP000663852">
    <property type="component" value="Unassembled WGS sequence"/>
</dbReference>
<dbReference type="Proteomes" id="UP000663828">
    <property type="component" value="Unassembled WGS sequence"/>
</dbReference>
<dbReference type="GO" id="GO:0008289">
    <property type="term" value="F:lipid binding"/>
    <property type="evidence" value="ECO:0007669"/>
    <property type="project" value="UniProtKB-KW"/>
</dbReference>
<dbReference type="Pfam" id="PF00061">
    <property type="entry name" value="Lipocalin"/>
    <property type="match status" value="1"/>
</dbReference>
<dbReference type="InterPro" id="IPR012674">
    <property type="entry name" value="Calycin"/>
</dbReference>
<keyword evidence="2" id="KW-0446">Lipid-binding</keyword>
<dbReference type="CDD" id="cd00742">
    <property type="entry name" value="FABP"/>
    <property type="match status" value="1"/>
</dbReference>
<dbReference type="EMBL" id="CAJNOR010001222">
    <property type="protein sequence ID" value="CAF1100893.1"/>
    <property type="molecule type" value="Genomic_DNA"/>
</dbReference>
<dbReference type="FunFam" id="2.40.128.20:FF:000001">
    <property type="entry name" value="Fatty acid-binding protein, adipocyte"/>
    <property type="match status" value="1"/>
</dbReference>
<evidence type="ECO:0000313" key="6">
    <source>
        <dbReference type="Proteomes" id="UP000663828"/>
    </source>
</evidence>
<reference evidence="5" key="1">
    <citation type="submission" date="2021-02" db="EMBL/GenBank/DDBJ databases">
        <authorList>
            <person name="Nowell W R."/>
        </authorList>
    </citation>
    <scope>NUCLEOTIDE SEQUENCE</scope>
</reference>
<dbReference type="InterPro" id="IPR000566">
    <property type="entry name" value="Lipocln_cytosolic_FA-bd_dom"/>
</dbReference>
<protein>
    <recommendedName>
        <fullName evidence="3">Lipocalin/cytosolic fatty-acid binding domain-containing protein</fullName>
    </recommendedName>
</protein>
<dbReference type="SUPFAM" id="SSF50814">
    <property type="entry name" value="Lipocalins"/>
    <property type="match status" value="1"/>
</dbReference>
<gene>
    <name evidence="4" type="ORF">EDS130_LOCUS14984</name>
    <name evidence="5" type="ORF">XAT740_LOCUS18345</name>
</gene>
<evidence type="ECO:0000313" key="5">
    <source>
        <dbReference type="EMBL" id="CAF1100893.1"/>
    </source>
</evidence>
<comment type="caution">
    <text evidence="5">The sequence shown here is derived from an EMBL/GenBank/DDBJ whole genome shotgun (WGS) entry which is preliminary data.</text>
</comment>
<accession>A0A814P349</accession>